<dbReference type="GO" id="GO:0034228">
    <property type="term" value="F:ethanolamine transmembrane transporter activity"/>
    <property type="evidence" value="ECO:0007669"/>
    <property type="project" value="InterPro"/>
</dbReference>
<name>A0A7G9RXH8_9FIRM</name>
<sequence>MIIVSKVIIYIIMACAAAGCIASIVKPESELGQQFMEGINAIGSIFLPVAGIMASLPILSKLVTVGIGPVFKLFGADPAIAATTLLAVDMGGYQLAESLAQTKEAWIIATITGYMAGATIVFSLPIALKIVKEKFHKQLSLGMMIGFITIPVGVFISCIMIMITNPAIREVVSTDPNAATVVLSMTFQQIIINLIPLIIVCSLLAFGLWKNSNVMIRGFQAFGKFVDAFTKIVFTLVVIEYFTSVFSTLFGGWIFDPIIADSIDQNRALEVAGYIGMMLCGAFPMVYLIQKFASKPIEKMSEKMNLSSNFATGILAATTNVIALFSMIDDSMDDRDIVSLIGFSVCGAFLIGDHLAFTANFQPNLIVPVMLGKLGAGILAVVIARKFVKGQLQ</sequence>
<dbReference type="PANTHER" id="PTHR40089">
    <property type="entry name" value="ETHANOLAMINE UTILIZATION PROTEIN EUTH"/>
    <property type="match status" value="1"/>
</dbReference>
<evidence type="ECO:0000313" key="2">
    <source>
        <dbReference type="EMBL" id="QNN60303.1"/>
    </source>
</evidence>
<feature type="transmembrane region" description="Helical" evidence="1">
    <location>
        <begin position="139"/>
        <end position="163"/>
    </location>
</feature>
<gene>
    <name evidence="2" type="ORF">H9L01_07980</name>
</gene>
<dbReference type="PANTHER" id="PTHR40089:SF1">
    <property type="entry name" value="ETHANOLAMINE PERMEASE EUTH-RELATED"/>
    <property type="match status" value="1"/>
</dbReference>
<keyword evidence="1" id="KW-1133">Transmembrane helix</keyword>
<dbReference type="Pfam" id="PF04346">
    <property type="entry name" value="EutH"/>
    <property type="match status" value="1"/>
</dbReference>
<dbReference type="EMBL" id="CP060715">
    <property type="protein sequence ID" value="QNN60303.1"/>
    <property type="molecule type" value="Genomic_DNA"/>
</dbReference>
<dbReference type="Proteomes" id="UP000515928">
    <property type="component" value="Chromosome"/>
</dbReference>
<dbReference type="AlphaFoldDB" id="A0A7G9RXH8"/>
<feature type="transmembrane region" description="Helical" evidence="1">
    <location>
        <begin position="38"/>
        <end position="59"/>
    </location>
</feature>
<dbReference type="GO" id="GO:0005886">
    <property type="term" value="C:plasma membrane"/>
    <property type="evidence" value="ECO:0007669"/>
    <property type="project" value="TreeGrafter"/>
</dbReference>
<feature type="transmembrane region" description="Helical" evidence="1">
    <location>
        <begin position="365"/>
        <end position="384"/>
    </location>
</feature>
<keyword evidence="3" id="KW-1185">Reference proteome</keyword>
<feature type="transmembrane region" description="Helical" evidence="1">
    <location>
        <begin position="271"/>
        <end position="289"/>
    </location>
</feature>
<accession>A0A7G9RXH8</accession>
<dbReference type="RefSeq" id="WP_187533433.1">
    <property type="nucleotide sequence ID" value="NZ_CBCSHU010000007.1"/>
</dbReference>
<keyword evidence="1" id="KW-0812">Transmembrane</keyword>
<feature type="transmembrane region" description="Helical" evidence="1">
    <location>
        <begin position="229"/>
        <end position="251"/>
    </location>
</feature>
<organism evidence="2 3">
    <name type="scientific">Erysipelothrix inopinata</name>
    <dbReference type="NCBI Taxonomy" id="225084"/>
    <lineage>
        <taxon>Bacteria</taxon>
        <taxon>Bacillati</taxon>
        <taxon>Bacillota</taxon>
        <taxon>Erysipelotrichia</taxon>
        <taxon>Erysipelotrichales</taxon>
        <taxon>Erysipelotrichaceae</taxon>
        <taxon>Erysipelothrix</taxon>
    </lineage>
</organism>
<evidence type="ECO:0000256" key="1">
    <source>
        <dbReference type="SAM" id="Phobius"/>
    </source>
</evidence>
<reference evidence="2 3" key="1">
    <citation type="submission" date="2020-08" db="EMBL/GenBank/DDBJ databases">
        <title>Genome sequence of Erysipelothrix inopinata DSM 15511T.</title>
        <authorList>
            <person name="Hyun D.-W."/>
            <person name="Bae J.-W."/>
        </authorList>
    </citation>
    <scope>NUCLEOTIDE SEQUENCE [LARGE SCALE GENOMIC DNA]</scope>
    <source>
        <strain evidence="2 3">DSM 15511</strain>
    </source>
</reference>
<dbReference type="KEGG" id="eio:H9L01_07980"/>
<dbReference type="PROSITE" id="PS51257">
    <property type="entry name" value="PROKAR_LIPOPROTEIN"/>
    <property type="match status" value="1"/>
</dbReference>
<proteinExistence type="predicted"/>
<keyword evidence="1" id="KW-0472">Membrane</keyword>
<feature type="transmembrane region" description="Helical" evidence="1">
    <location>
        <begin position="310"/>
        <end position="328"/>
    </location>
</feature>
<protein>
    <submittedName>
        <fullName evidence="2">Ethanolamine utilization protein EutH</fullName>
    </submittedName>
</protein>
<evidence type="ECO:0000313" key="3">
    <source>
        <dbReference type="Proteomes" id="UP000515928"/>
    </source>
</evidence>
<feature type="transmembrane region" description="Helical" evidence="1">
    <location>
        <begin position="190"/>
        <end position="209"/>
    </location>
</feature>
<feature type="transmembrane region" description="Helical" evidence="1">
    <location>
        <begin position="7"/>
        <end position="26"/>
    </location>
</feature>
<feature type="transmembrane region" description="Helical" evidence="1">
    <location>
        <begin position="71"/>
        <end position="93"/>
    </location>
</feature>
<dbReference type="PIRSF" id="PIRSF019466">
    <property type="entry name" value="EutH"/>
    <property type="match status" value="1"/>
</dbReference>
<feature type="transmembrane region" description="Helical" evidence="1">
    <location>
        <begin position="105"/>
        <end position="127"/>
    </location>
</feature>
<dbReference type="InterPro" id="IPR007441">
    <property type="entry name" value="EutH"/>
</dbReference>